<dbReference type="GO" id="GO:0016491">
    <property type="term" value="F:oxidoreductase activity"/>
    <property type="evidence" value="ECO:0007669"/>
    <property type="project" value="UniProtKB-KW"/>
</dbReference>
<dbReference type="PROSITE" id="PS51669">
    <property type="entry name" value="4FE4S_MOW_BIS_MGD"/>
    <property type="match status" value="1"/>
</dbReference>
<dbReference type="RefSeq" id="WP_083087053.1">
    <property type="nucleotide sequence ID" value="NZ_AP022583.1"/>
</dbReference>
<dbReference type="InterPro" id="IPR006656">
    <property type="entry name" value="Mopterin_OxRdtase"/>
</dbReference>
<dbReference type="GO" id="GO:0043546">
    <property type="term" value="F:molybdopterin cofactor binding"/>
    <property type="evidence" value="ECO:0007669"/>
    <property type="project" value="InterPro"/>
</dbReference>
<proteinExistence type="predicted"/>
<dbReference type="OrthoDB" id="7376058at2"/>
<evidence type="ECO:0000313" key="9">
    <source>
        <dbReference type="Proteomes" id="UP000192374"/>
    </source>
</evidence>
<reference evidence="7 10" key="2">
    <citation type="journal article" date="2019" name="Emerg. Microbes Infect.">
        <title>Comprehensive subspecies identification of 175 nontuberculous mycobacteria species based on 7547 genomic profiles.</title>
        <authorList>
            <person name="Matsumoto Y."/>
            <person name="Kinjo T."/>
            <person name="Motooka D."/>
            <person name="Nabeya D."/>
            <person name="Jung N."/>
            <person name="Uechi K."/>
            <person name="Horii T."/>
            <person name="Iida T."/>
            <person name="Fujita J."/>
            <person name="Nakamura S."/>
        </authorList>
    </citation>
    <scope>NUCLEOTIDE SEQUENCE [LARGE SCALE GENOMIC DNA]</scope>
    <source>
        <strain evidence="7 10">JCM 16367</strain>
    </source>
</reference>
<dbReference type="EMBL" id="MVIC01000008">
    <property type="protein sequence ID" value="ORB16371.1"/>
    <property type="molecule type" value="Genomic_DNA"/>
</dbReference>
<keyword evidence="2" id="KW-0479">Metal-binding</keyword>
<dbReference type="InterPro" id="IPR050123">
    <property type="entry name" value="Prok_molybdopt-oxidoreductase"/>
</dbReference>
<dbReference type="AlphaFoldDB" id="A0A7I7PJX9"/>
<dbReference type="SUPFAM" id="SSF50692">
    <property type="entry name" value="ADC-like"/>
    <property type="match status" value="1"/>
</dbReference>
<evidence type="ECO:0000256" key="3">
    <source>
        <dbReference type="ARBA" id="ARBA00023002"/>
    </source>
</evidence>
<evidence type="ECO:0000256" key="1">
    <source>
        <dbReference type="ARBA" id="ARBA00022485"/>
    </source>
</evidence>
<organism evidence="7 10">
    <name type="scientific">Mycobacterium noviomagense</name>
    <dbReference type="NCBI Taxonomy" id="459858"/>
    <lineage>
        <taxon>Bacteria</taxon>
        <taxon>Bacillati</taxon>
        <taxon>Actinomycetota</taxon>
        <taxon>Actinomycetes</taxon>
        <taxon>Mycobacteriales</taxon>
        <taxon>Mycobacteriaceae</taxon>
        <taxon>Mycobacterium</taxon>
    </lineage>
</organism>
<dbReference type="Proteomes" id="UP000192374">
    <property type="component" value="Unassembled WGS sequence"/>
</dbReference>
<dbReference type="SMART" id="SM00926">
    <property type="entry name" value="Molybdop_Fe4S4"/>
    <property type="match status" value="1"/>
</dbReference>
<reference evidence="7" key="3">
    <citation type="submission" date="2020-02" db="EMBL/GenBank/DDBJ databases">
        <authorList>
            <person name="Matsumoto Y."/>
            <person name="Motooka D."/>
            <person name="Nakamura S."/>
        </authorList>
    </citation>
    <scope>NUCLEOTIDE SEQUENCE</scope>
    <source>
        <strain evidence="7">JCM 16367</strain>
    </source>
</reference>
<dbReference type="GO" id="GO:0016020">
    <property type="term" value="C:membrane"/>
    <property type="evidence" value="ECO:0007669"/>
    <property type="project" value="TreeGrafter"/>
</dbReference>
<evidence type="ECO:0000259" key="6">
    <source>
        <dbReference type="PROSITE" id="PS51669"/>
    </source>
</evidence>
<dbReference type="GO" id="GO:0046872">
    <property type="term" value="F:metal ion binding"/>
    <property type="evidence" value="ECO:0007669"/>
    <property type="project" value="UniProtKB-KW"/>
</dbReference>
<dbReference type="PROSITE" id="PS00490">
    <property type="entry name" value="MOLYBDOPTERIN_PROK_2"/>
    <property type="match status" value="1"/>
</dbReference>
<evidence type="ECO:0000313" key="8">
    <source>
        <dbReference type="EMBL" id="ORB16371.1"/>
    </source>
</evidence>
<dbReference type="SUPFAM" id="SSF53706">
    <property type="entry name" value="Formate dehydrogenase/DMSO reductase, domains 1-3"/>
    <property type="match status" value="1"/>
</dbReference>
<evidence type="ECO:0000256" key="5">
    <source>
        <dbReference type="ARBA" id="ARBA00023014"/>
    </source>
</evidence>
<dbReference type="InterPro" id="IPR006655">
    <property type="entry name" value="Mopterin_OxRdtase_prok_CS"/>
</dbReference>
<sequence>MGAHNEVSGEQWHPSACILCECNCGIEIQLDGRRFARVRGDKRHPSSAGYTCEKPLRLDHYQNGRHRLTTPLRRRADGEYEEIDWDTAIDEIAARLSQVRATYGGDKIFFYGGGGQGNHLGAVYNRALQAALGVRYFSNALAQEKTGEMWVDGKLYGGHTKGDFEHAEVVVFVGKNPWQSHSFPRARPTLREIAKDAARTMIVLDPRRSETAAMADIHLQVRPGTDAWCLAAMLAVIVQEDLVDHGFLAAHTTGTEPARAVLAEVPIDTYAQRCGVSGELIKTAARRIATAGSAAVYEDLGVQQGPHSTLMSYLDKLLWILTGNFGKPGAMFVHSTFAAIAGASAGGSGRSDGTRVRCTPVTGARIISGLVPCNSIAEEIVTDHADRFRAMWIDSANPAHSLTDSESFRRAMRALELTVVVDVAFTETARHADYVLPAASQFEKWEMTFFNTEFPRNAVQLRPPVLDPLPGTLPEPEIYARLLRALRAVDPRLIADLTAAAKTGRQEFTTAFFAAVGADAALLGVAPYLLYETLGATMPERQRGTAAVWGLAQLCAMAYPDAVRRAGHPDGNALFDAIINTPWGVTFTADSWEDVWTYVKRPDRRFTVDIPELTEQLRGLRSAEPFSDGEYPLVLSAGERRAFTANTIYRDPTWRRRDPAGALRISPEDAQRLGLHDGGLARVTTAAGTAQAVVEITDMMQPGHISLPNGLGVDHPDHGRVGVAPNELTSLELRDAFAGTPWHKHVPARVEAV</sequence>
<dbReference type="Pfam" id="PF01568">
    <property type="entry name" value="Molydop_binding"/>
    <property type="match status" value="1"/>
</dbReference>
<dbReference type="Pfam" id="PF00384">
    <property type="entry name" value="Molybdopterin"/>
    <property type="match status" value="1"/>
</dbReference>
<evidence type="ECO:0000313" key="10">
    <source>
        <dbReference type="Proteomes" id="UP000466894"/>
    </source>
</evidence>
<name>A0A7I7PJX9_9MYCO</name>
<dbReference type="InterPro" id="IPR009010">
    <property type="entry name" value="Asp_de-COase-like_dom_sf"/>
</dbReference>
<dbReference type="Gene3D" id="2.40.40.20">
    <property type="match status" value="1"/>
</dbReference>
<dbReference type="Gene3D" id="3.40.228.10">
    <property type="entry name" value="Dimethylsulfoxide Reductase, domain 2"/>
    <property type="match status" value="1"/>
</dbReference>
<dbReference type="PANTHER" id="PTHR43105:SF9">
    <property type="entry name" value="NADPH-FE(3+) OXIDOREDUCTASE SUBUNIT ALPHA"/>
    <property type="match status" value="1"/>
</dbReference>
<evidence type="ECO:0000256" key="2">
    <source>
        <dbReference type="ARBA" id="ARBA00022723"/>
    </source>
</evidence>
<accession>A0A7I7PJX9</accession>
<gene>
    <name evidence="8" type="ORF">BST37_07340</name>
    <name evidence="7" type="ORF">MNVI_41570</name>
</gene>
<reference evidence="8 9" key="1">
    <citation type="submission" date="2017-02" db="EMBL/GenBank/DDBJ databases">
        <title>The new phylogeny of genus Mycobacterium.</title>
        <authorList>
            <person name="Tortoli E."/>
            <person name="Trovato A."/>
            <person name="Cirillo D.M."/>
        </authorList>
    </citation>
    <scope>NUCLEOTIDE SEQUENCE [LARGE SCALE GENOMIC DNA]</scope>
    <source>
        <strain evidence="8 9">DSM 45145</strain>
    </source>
</reference>
<keyword evidence="4" id="KW-0408">Iron</keyword>
<dbReference type="Gene3D" id="3.40.50.740">
    <property type="match status" value="1"/>
</dbReference>
<dbReference type="Gene3D" id="2.20.25.90">
    <property type="entry name" value="ADC-like domains"/>
    <property type="match status" value="1"/>
</dbReference>
<keyword evidence="9" id="KW-1185">Reference proteome</keyword>
<dbReference type="PANTHER" id="PTHR43105">
    <property type="entry name" value="RESPIRATORY NITRATE REDUCTASE"/>
    <property type="match status" value="1"/>
</dbReference>
<dbReference type="InterPro" id="IPR006657">
    <property type="entry name" value="MoPterin_dinucl-bd_dom"/>
</dbReference>
<keyword evidence="1" id="KW-0004">4Fe-4S</keyword>
<protein>
    <submittedName>
        <fullName evidence="7">Molybdopterin oxidoreductase</fullName>
    </submittedName>
</protein>
<evidence type="ECO:0000256" key="4">
    <source>
        <dbReference type="ARBA" id="ARBA00023004"/>
    </source>
</evidence>
<dbReference type="InterPro" id="IPR006963">
    <property type="entry name" value="Mopterin_OxRdtase_4Fe-4S_dom"/>
</dbReference>
<dbReference type="Proteomes" id="UP000466894">
    <property type="component" value="Chromosome"/>
</dbReference>
<feature type="domain" description="4Fe-4S Mo/W bis-MGD-type" evidence="6">
    <location>
        <begin position="10"/>
        <end position="66"/>
    </location>
</feature>
<dbReference type="KEGG" id="mnv:MNVI_41570"/>
<evidence type="ECO:0000313" key="7">
    <source>
        <dbReference type="EMBL" id="BBY08839.1"/>
    </source>
</evidence>
<dbReference type="EMBL" id="AP022583">
    <property type="protein sequence ID" value="BBY08839.1"/>
    <property type="molecule type" value="Genomic_DNA"/>
</dbReference>
<dbReference type="GO" id="GO:0051539">
    <property type="term" value="F:4 iron, 4 sulfur cluster binding"/>
    <property type="evidence" value="ECO:0007669"/>
    <property type="project" value="UniProtKB-KW"/>
</dbReference>
<keyword evidence="5" id="KW-0411">Iron-sulfur</keyword>
<dbReference type="Pfam" id="PF04879">
    <property type="entry name" value="Molybdop_Fe4S4"/>
    <property type="match status" value="1"/>
</dbReference>
<keyword evidence="3" id="KW-0560">Oxidoreductase</keyword>